<evidence type="ECO:0000313" key="3">
    <source>
        <dbReference type="Proteomes" id="UP000290288"/>
    </source>
</evidence>
<feature type="compositionally biased region" description="Pro residues" evidence="1">
    <location>
        <begin position="1"/>
        <end position="13"/>
    </location>
</feature>
<dbReference type="STRING" id="2316362.A0A4Q2CZJ5"/>
<name>A0A4Q2CZJ5_9AGAR</name>
<proteinExistence type="predicted"/>
<evidence type="ECO:0000256" key="1">
    <source>
        <dbReference type="SAM" id="MobiDB-lite"/>
    </source>
</evidence>
<organism evidence="2 3">
    <name type="scientific">Candolleomyces aberdarensis</name>
    <dbReference type="NCBI Taxonomy" id="2316362"/>
    <lineage>
        <taxon>Eukaryota</taxon>
        <taxon>Fungi</taxon>
        <taxon>Dikarya</taxon>
        <taxon>Basidiomycota</taxon>
        <taxon>Agaricomycotina</taxon>
        <taxon>Agaricomycetes</taxon>
        <taxon>Agaricomycetidae</taxon>
        <taxon>Agaricales</taxon>
        <taxon>Agaricineae</taxon>
        <taxon>Psathyrellaceae</taxon>
        <taxon>Candolleomyces</taxon>
    </lineage>
</organism>
<feature type="compositionally biased region" description="Pro residues" evidence="1">
    <location>
        <begin position="21"/>
        <end position="30"/>
    </location>
</feature>
<reference evidence="2 3" key="1">
    <citation type="submission" date="2019-01" db="EMBL/GenBank/DDBJ databases">
        <title>Draft genome sequence of Psathyrella aberdarensis IHI B618.</title>
        <authorList>
            <person name="Buettner E."/>
            <person name="Kellner H."/>
        </authorList>
    </citation>
    <scope>NUCLEOTIDE SEQUENCE [LARGE SCALE GENOMIC DNA]</scope>
    <source>
        <strain evidence="2 3">IHI B618</strain>
    </source>
</reference>
<feature type="compositionally biased region" description="Basic and acidic residues" evidence="1">
    <location>
        <begin position="119"/>
        <end position="137"/>
    </location>
</feature>
<sequence>KSPKPATNPPKSPIPTTNHLPNPPESPKPASKPRPKPRPKSRPQPPIKHEQSPDETVDTKNVKNPANMKGMLTISSDDDTSQKPPKPVTKRTNSTKVATKSRSKPPKLAKPATNTVDTQDLKMEASPDVKPNDDKAPKAPSRGKHHPDIYRNLTEEQRNVIHEDAKEDMQAFLDFNLPLSNNTHNWVRRGQPVLDIASCHSLKLAASVCILSNGRTVCPYHCIHKEPKAKDIDCAKSEKVTGVAYEPKKEHLRLPSYLEHPPYIDSFGFEKPPKPNSYNPNFTLERVLEFFILEPNDIRRLHCGCVLDEVLIEFSFWKRTMIQSPSTEVSEPLESPLRPRDRLYLVTILDSLHYRLKQIYHYDTKGRRVSRPNRLMTWVKAINGEISGLQGNADGVEKKESGAGSGASSSKRTLEYVEIPDMQVDGDGGSGEGIVPDPDIVRKDRIIEGRSGKGLVSNPDIIAGYEIDKGKGKAAAIEDLFSDSNYNGSDSDASNCIRSPSSLKRFSQVDLDHA</sequence>
<feature type="compositionally biased region" description="Basic residues" evidence="1">
    <location>
        <begin position="31"/>
        <end position="41"/>
    </location>
</feature>
<dbReference type="OrthoDB" id="3062477at2759"/>
<dbReference type="EMBL" id="SDEE01002115">
    <property type="protein sequence ID" value="RXW11265.1"/>
    <property type="molecule type" value="Genomic_DNA"/>
</dbReference>
<gene>
    <name evidence="2" type="ORF">EST38_g14590</name>
</gene>
<feature type="compositionally biased region" description="Basic and acidic residues" evidence="1">
    <location>
        <begin position="47"/>
        <end position="61"/>
    </location>
</feature>
<dbReference type="Proteomes" id="UP000290288">
    <property type="component" value="Unassembled WGS sequence"/>
</dbReference>
<feature type="non-terminal residue" evidence="2">
    <location>
        <position position="1"/>
    </location>
</feature>
<feature type="region of interest" description="Disordered" evidence="1">
    <location>
        <begin position="390"/>
        <end position="411"/>
    </location>
</feature>
<feature type="region of interest" description="Disordered" evidence="1">
    <location>
        <begin position="1"/>
        <end position="147"/>
    </location>
</feature>
<evidence type="ECO:0000313" key="2">
    <source>
        <dbReference type="EMBL" id="RXW11265.1"/>
    </source>
</evidence>
<accession>A0A4Q2CZJ5</accession>
<keyword evidence="3" id="KW-1185">Reference proteome</keyword>
<comment type="caution">
    <text evidence="2">The sequence shown here is derived from an EMBL/GenBank/DDBJ whole genome shotgun (WGS) entry which is preliminary data.</text>
</comment>
<dbReference type="AlphaFoldDB" id="A0A4Q2CZJ5"/>
<protein>
    <submittedName>
        <fullName evidence="2">Uncharacterized protein</fullName>
    </submittedName>
</protein>